<evidence type="ECO:0008006" key="4">
    <source>
        <dbReference type="Google" id="ProtNLM"/>
    </source>
</evidence>
<evidence type="ECO:0000313" key="2">
    <source>
        <dbReference type="EMBL" id="KAI1694292.1"/>
    </source>
</evidence>
<gene>
    <name evidence="2" type="ORF">DdX_20184</name>
</gene>
<dbReference type="EMBL" id="JAKKPZ010000528">
    <property type="protein sequence ID" value="KAI1694292.1"/>
    <property type="molecule type" value="Genomic_DNA"/>
</dbReference>
<accession>A0AAD4QTS1</accession>
<dbReference type="AlphaFoldDB" id="A0AAD4QTS1"/>
<name>A0AAD4QTS1_9BILA</name>
<organism evidence="2 3">
    <name type="scientific">Ditylenchus destructor</name>
    <dbReference type="NCBI Taxonomy" id="166010"/>
    <lineage>
        <taxon>Eukaryota</taxon>
        <taxon>Metazoa</taxon>
        <taxon>Ecdysozoa</taxon>
        <taxon>Nematoda</taxon>
        <taxon>Chromadorea</taxon>
        <taxon>Rhabditida</taxon>
        <taxon>Tylenchina</taxon>
        <taxon>Tylenchomorpha</taxon>
        <taxon>Sphaerularioidea</taxon>
        <taxon>Anguinidae</taxon>
        <taxon>Anguininae</taxon>
        <taxon>Ditylenchus</taxon>
    </lineage>
</organism>
<protein>
    <recommendedName>
        <fullName evidence="4">Secreted protein</fullName>
    </recommendedName>
</protein>
<keyword evidence="3" id="KW-1185">Reference proteome</keyword>
<keyword evidence="1" id="KW-0732">Signal</keyword>
<evidence type="ECO:0000256" key="1">
    <source>
        <dbReference type="SAM" id="SignalP"/>
    </source>
</evidence>
<sequence length="103" mass="11317">MFRFVIPCLVMAAVVAGQMHMMDEEWDGFMRADEETQSVGVPPDSHAVEAGECPPIVVQDSPHNFTTYNNGKCNGALCVYDIFLPGTNHNGPTVPRLQNSCFN</sequence>
<feature type="signal peptide" evidence="1">
    <location>
        <begin position="1"/>
        <end position="17"/>
    </location>
</feature>
<dbReference type="Proteomes" id="UP001201812">
    <property type="component" value="Unassembled WGS sequence"/>
</dbReference>
<reference evidence="2" key="1">
    <citation type="submission" date="2022-01" db="EMBL/GenBank/DDBJ databases">
        <title>Genome Sequence Resource for Two Populations of Ditylenchus destructor, the Migratory Endoparasitic Phytonematode.</title>
        <authorList>
            <person name="Zhang H."/>
            <person name="Lin R."/>
            <person name="Xie B."/>
        </authorList>
    </citation>
    <scope>NUCLEOTIDE SEQUENCE</scope>
    <source>
        <strain evidence="2">BazhouSP</strain>
    </source>
</reference>
<proteinExistence type="predicted"/>
<evidence type="ECO:0000313" key="3">
    <source>
        <dbReference type="Proteomes" id="UP001201812"/>
    </source>
</evidence>
<feature type="chain" id="PRO_5042091947" description="Secreted protein" evidence="1">
    <location>
        <begin position="18"/>
        <end position="103"/>
    </location>
</feature>
<comment type="caution">
    <text evidence="2">The sequence shown here is derived from an EMBL/GenBank/DDBJ whole genome shotgun (WGS) entry which is preliminary data.</text>
</comment>